<dbReference type="CDD" id="cd00075">
    <property type="entry name" value="HATPase"/>
    <property type="match status" value="1"/>
</dbReference>
<evidence type="ECO:0000256" key="3">
    <source>
        <dbReference type="ARBA" id="ARBA00012438"/>
    </source>
</evidence>
<dbReference type="PANTHER" id="PTHR43711">
    <property type="entry name" value="TWO-COMPONENT HISTIDINE KINASE"/>
    <property type="match status" value="1"/>
</dbReference>
<evidence type="ECO:0000313" key="8">
    <source>
        <dbReference type="EMBL" id="GKG99721.1"/>
    </source>
</evidence>
<dbReference type="Pfam" id="PF00512">
    <property type="entry name" value="HisKA"/>
    <property type="match status" value="1"/>
</dbReference>
<dbReference type="PANTHER" id="PTHR43711:SF1">
    <property type="entry name" value="HISTIDINE KINASE 1"/>
    <property type="match status" value="1"/>
</dbReference>
<name>A0A413XF31_9FIRM</name>
<keyword evidence="4" id="KW-0597">Phosphoprotein</keyword>
<evidence type="ECO:0000256" key="2">
    <source>
        <dbReference type="ARBA" id="ARBA00004370"/>
    </source>
</evidence>
<keyword evidence="6" id="KW-0418">Kinase</keyword>
<dbReference type="InterPro" id="IPR003594">
    <property type="entry name" value="HATPase_dom"/>
</dbReference>
<dbReference type="SUPFAM" id="SSF55874">
    <property type="entry name" value="ATPase domain of HSP90 chaperone/DNA topoisomerase II/histidine kinase"/>
    <property type="match status" value="1"/>
</dbReference>
<dbReference type="Gene3D" id="3.30.565.10">
    <property type="entry name" value="Histidine kinase-like ATPase, C-terminal domain"/>
    <property type="match status" value="1"/>
</dbReference>
<dbReference type="GO" id="GO:0016020">
    <property type="term" value="C:membrane"/>
    <property type="evidence" value="ECO:0007669"/>
    <property type="project" value="UniProtKB-SubCell"/>
</dbReference>
<dbReference type="InterPro" id="IPR036890">
    <property type="entry name" value="HATPase_C_sf"/>
</dbReference>
<dbReference type="EC" id="2.7.13.3" evidence="3"/>
<evidence type="ECO:0000256" key="4">
    <source>
        <dbReference type="ARBA" id="ARBA00022553"/>
    </source>
</evidence>
<dbReference type="GeneID" id="93151407"/>
<evidence type="ECO:0000256" key="6">
    <source>
        <dbReference type="ARBA" id="ARBA00022777"/>
    </source>
</evidence>
<reference evidence="8" key="1">
    <citation type="submission" date="2022-01" db="EMBL/GenBank/DDBJ databases">
        <title>Novel bile acid biosynthetic pathways are enriched in the microbiome of centenarians.</title>
        <authorList>
            <person name="Sato Y."/>
            <person name="Atarashi K."/>
            <person name="Plichta R.D."/>
            <person name="Arai Y."/>
            <person name="Sasajima S."/>
            <person name="Kearney M.S."/>
            <person name="Suda W."/>
            <person name="Takeshita K."/>
            <person name="Sasaki T."/>
            <person name="Okamoto S."/>
            <person name="Skelly N.A."/>
            <person name="Okamura Y."/>
            <person name="Vlamakis H."/>
            <person name="Li Y."/>
            <person name="Tanoue T."/>
            <person name="Takei H."/>
            <person name="Nittono H."/>
            <person name="Narushima S."/>
            <person name="Irie J."/>
            <person name="Itoh H."/>
            <person name="Moriya K."/>
            <person name="Sugiura Y."/>
            <person name="Suematsu M."/>
            <person name="Moritoki N."/>
            <person name="Shibata S."/>
            <person name="Littman R.D."/>
            <person name="Fischbach A.M."/>
            <person name="Uwamino Y."/>
            <person name="Inoue T."/>
            <person name="Honda A."/>
            <person name="Hattori M."/>
            <person name="Murai T."/>
            <person name="Xavier J.R."/>
            <person name="Hirose N."/>
            <person name="Honda K."/>
        </authorList>
    </citation>
    <scope>NUCLEOTIDE SEQUENCE</scope>
    <source>
        <strain evidence="8">CE91-St55</strain>
    </source>
</reference>
<dbReference type="Gene3D" id="1.10.287.130">
    <property type="match status" value="1"/>
</dbReference>
<dbReference type="SMART" id="SM00387">
    <property type="entry name" value="HATPase_c"/>
    <property type="match status" value="1"/>
</dbReference>
<dbReference type="Proteomes" id="UP001055091">
    <property type="component" value="Unassembled WGS sequence"/>
</dbReference>
<dbReference type="FunFam" id="3.30.565.10:FF:000006">
    <property type="entry name" value="Sensor histidine kinase WalK"/>
    <property type="match status" value="1"/>
</dbReference>
<dbReference type="SMART" id="SM00388">
    <property type="entry name" value="HisKA"/>
    <property type="match status" value="1"/>
</dbReference>
<dbReference type="PROSITE" id="PS50109">
    <property type="entry name" value="HIS_KIN"/>
    <property type="match status" value="1"/>
</dbReference>
<dbReference type="EMBL" id="BQNJ01000001">
    <property type="protein sequence ID" value="GKG99721.1"/>
    <property type="molecule type" value="Genomic_DNA"/>
</dbReference>
<dbReference type="AlphaFoldDB" id="A0A413XF31"/>
<accession>A0A413XF31</accession>
<evidence type="ECO:0000256" key="5">
    <source>
        <dbReference type="ARBA" id="ARBA00022679"/>
    </source>
</evidence>
<dbReference type="InterPro" id="IPR003661">
    <property type="entry name" value="HisK_dim/P_dom"/>
</dbReference>
<gene>
    <name evidence="8" type="ORF">CE91St55_17030</name>
</gene>
<dbReference type="RefSeq" id="WP_006771965.1">
    <property type="nucleotide sequence ID" value="NZ_BQNJ01000001.1"/>
</dbReference>
<protein>
    <recommendedName>
        <fullName evidence="3">histidine kinase</fullName>
        <ecNumber evidence="3">2.7.13.3</ecNumber>
    </recommendedName>
</protein>
<organism evidence="8 9">
    <name type="scientific">Hungatella hathewayi</name>
    <dbReference type="NCBI Taxonomy" id="154046"/>
    <lineage>
        <taxon>Bacteria</taxon>
        <taxon>Bacillati</taxon>
        <taxon>Bacillota</taxon>
        <taxon>Clostridia</taxon>
        <taxon>Lachnospirales</taxon>
        <taxon>Lachnospiraceae</taxon>
        <taxon>Hungatella</taxon>
    </lineage>
</organism>
<comment type="subcellular location">
    <subcellularLocation>
        <location evidence="2">Membrane</location>
    </subcellularLocation>
</comment>
<dbReference type="PRINTS" id="PR00344">
    <property type="entry name" value="BCTRLSENSOR"/>
</dbReference>
<keyword evidence="7" id="KW-0902">Two-component regulatory system</keyword>
<dbReference type="Pfam" id="PF02518">
    <property type="entry name" value="HATPase_c"/>
    <property type="match status" value="1"/>
</dbReference>
<dbReference type="InterPro" id="IPR050736">
    <property type="entry name" value="Sensor_HK_Regulatory"/>
</dbReference>
<evidence type="ECO:0000256" key="7">
    <source>
        <dbReference type="ARBA" id="ARBA00023012"/>
    </source>
</evidence>
<comment type="catalytic activity">
    <reaction evidence="1">
        <text>ATP + protein L-histidine = ADP + protein N-phospho-L-histidine.</text>
        <dbReference type="EC" id="2.7.13.3"/>
    </reaction>
</comment>
<comment type="caution">
    <text evidence="8">The sequence shown here is derived from an EMBL/GenBank/DDBJ whole genome shotgun (WGS) entry which is preliminary data.</text>
</comment>
<dbReference type="InterPro" id="IPR036097">
    <property type="entry name" value="HisK_dim/P_sf"/>
</dbReference>
<evidence type="ECO:0000313" key="9">
    <source>
        <dbReference type="Proteomes" id="UP001055091"/>
    </source>
</evidence>
<dbReference type="InterPro" id="IPR005467">
    <property type="entry name" value="His_kinase_dom"/>
</dbReference>
<proteinExistence type="predicted"/>
<dbReference type="SUPFAM" id="SSF47384">
    <property type="entry name" value="Homodimeric domain of signal transducing histidine kinase"/>
    <property type="match status" value="1"/>
</dbReference>
<evidence type="ECO:0000256" key="1">
    <source>
        <dbReference type="ARBA" id="ARBA00000085"/>
    </source>
</evidence>
<dbReference type="InterPro" id="IPR004358">
    <property type="entry name" value="Sig_transdc_His_kin-like_C"/>
</dbReference>
<sequence length="446" mass="49105">MIKELRKKLTLLYTVTTGTILTLVVAGLLFYNLRVSEKDALQTFQNQIVAVASRMQYGSTISGSWLAQTEASEKLIIHIEENREPFLYSGSWVPATDRQTLIDLAREEALKEKVNPAVRPVSSSVIQSSVFTVTGEQKDSYYGTILVFPTARSYQSLTLLGYRTPGIVLLKDQGPRFLLFDLLGIAALFLVSWYFVGKSLEPVEVSRKRQNEFIAAASHELRSPLAVIESSVTAIAAAEESSAAPRSAECMEKQTQYLKNIRAECSRMAALVGDMLLLASTDAGSWSVKRETVDMDTLLIETYELYEPVCRSSGIRLFLDLPEETLPHITGDSFRLKQLLTILLDNAVSYTPEDRGITISAAANGNELTISVADQGCGIPPEARAHIFDRFYRGDSSRTDKRHFGLGLSIAKELAVLHGGRISVGETEGGGATFWIKLPVIIENGL</sequence>
<keyword evidence="5" id="KW-0808">Transferase</keyword>
<dbReference type="CDD" id="cd00082">
    <property type="entry name" value="HisKA"/>
    <property type="match status" value="1"/>
</dbReference>
<dbReference type="GO" id="GO:0000155">
    <property type="term" value="F:phosphorelay sensor kinase activity"/>
    <property type="evidence" value="ECO:0007669"/>
    <property type="project" value="InterPro"/>
</dbReference>